<gene>
    <name evidence="7" type="ordered locus">Veis_3244</name>
</gene>
<evidence type="ECO:0000259" key="5">
    <source>
        <dbReference type="Pfam" id="PF03888"/>
    </source>
</evidence>
<dbReference type="Proteomes" id="UP000000374">
    <property type="component" value="Chromosome"/>
</dbReference>
<evidence type="ECO:0000256" key="2">
    <source>
        <dbReference type="ARBA" id="ARBA00008150"/>
    </source>
</evidence>
<dbReference type="KEGG" id="vei:Veis_3244"/>
<organism evidence="7 8">
    <name type="scientific">Verminephrobacter eiseniae (strain EF01-2)</name>
    <dbReference type="NCBI Taxonomy" id="391735"/>
    <lineage>
        <taxon>Bacteria</taxon>
        <taxon>Pseudomonadati</taxon>
        <taxon>Pseudomonadota</taxon>
        <taxon>Betaproteobacteria</taxon>
        <taxon>Burkholderiales</taxon>
        <taxon>Comamonadaceae</taxon>
        <taxon>Verminephrobacter</taxon>
    </lineage>
</organism>
<dbReference type="InterPro" id="IPR033436">
    <property type="entry name" value="MucB/RseB_C"/>
</dbReference>
<dbReference type="OrthoDB" id="7067274at2"/>
<dbReference type="InterPro" id="IPR005588">
    <property type="entry name" value="MucB_RseB"/>
</dbReference>
<keyword evidence="4" id="KW-0574">Periplasm</keyword>
<evidence type="ECO:0000313" key="7">
    <source>
        <dbReference type="EMBL" id="ABM58974.1"/>
    </source>
</evidence>
<dbReference type="Gene3D" id="2.50.20.10">
    <property type="entry name" value="Lipoprotein localisation LolA/LolB/LppX"/>
    <property type="match status" value="1"/>
</dbReference>
<dbReference type="PANTHER" id="PTHR38782:SF1">
    <property type="entry name" value="SIGMA-E FACTOR REGULATORY PROTEIN RSEB"/>
    <property type="match status" value="1"/>
</dbReference>
<evidence type="ECO:0000259" key="6">
    <source>
        <dbReference type="Pfam" id="PF17188"/>
    </source>
</evidence>
<reference evidence="8" key="1">
    <citation type="submission" date="2006-12" db="EMBL/GenBank/DDBJ databases">
        <title>Complete sequence of chromosome 1 of Verminephrobacter eiseniae EF01-2.</title>
        <authorList>
            <person name="Copeland A."/>
            <person name="Lucas S."/>
            <person name="Lapidus A."/>
            <person name="Barry K."/>
            <person name="Detter J.C."/>
            <person name="Glavina del Rio T."/>
            <person name="Dalin E."/>
            <person name="Tice H."/>
            <person name="Pitluck S."/>
            <person name="Chertkov O."/>
            <person name="Brettin T."/>
            <person name="Bruce D."/>
            <person name="Han C."/>
            <person name="Tapia R."/>
            <person name="Gilna P."/>
            <person name="Schmutz J."/>
            <person name="Larimer F."/>
            <person name="Land M."/>
            <person name="Hauser L."/>
            <person name="Kyrpides N."/>
            <person name="Kim E."/>
            <person name="Stahl D."/>
            <person name="Richardson P."/>
        </authorList>
    </citation>
    <scope>NUCLEOTIDE SEQUENCE [LARGE SCALE GENOMIC DNA]</scope>
    <source>
        <strain evidence="8">EF01-2</strain>
    </source>
</reference>
<proteinExistence type="inferred from homology"/>
<comment type="subcellular location">
    <subcellularLocation>
        <location evidence="1">Periplasm</location>
    </subcellularLocation>
</comment>
<accession>A1WMW7</accession>
<dbReference type="EMBL" id="CP000542">
    <property type="protein sequence ID" value="ABM58974.1"/>
    <property type="molecule type" value="Genomic_DNA"/>
</dbReference>
<dbReference type="PIRSF" id="PIRSF005427">
    <property type="entry name" value="RseB"/>
    <property type="match status" value="1"/>
</dbReference>
<evidence type="ECO:0000256" key="1">
    <source>
        <dbReference type="ARBA" id="ARBA00004418"/>
    </source>
</evidence>
<dbReference type="Gene3D" id="3.30.200.100">
    <property type="entry name" value="MucB/RseB, C-terminal domain"/>
    <property type="match status" value="1"/>
</dbReference>
<dbReference type="CDD" id="cd16327">
    <property type="entry name" value="RseB"/>
    <property type="match status" value="1"/>
</dbReference>
<dbReference type="InterPro" id="IPR033434">
    <property type="entry name" value="MucB/RseB_N"/>
</dbReference>
<dbReference type="PANTHER" id="PTHR38782">
    <property type="match status" value="1"/>
</dbReference>
<dbReference type="RefSeq" id="WP_011810966.1">
    <property type="nucleotide sequence ID" value="NC_008786.1"/>
</dbReference>
<dbReference type="GO" id="GO:0032885">
    <property type="term" value="P:regulation of polysaccharide biosynthetic process"/>
    <property type="evidence" value="ECO:0007669"/>
    <property type="project" value="TreeGrafter"/>
</dbReference>
<name>A1WMW7_VEREI</name>
<dbReference type="InterPro" id="IPR038484">
    <property type="entry name" value="MucB/RseB_C_sf"/>
</dbReference>
<dbReference type="GO" id="GO:0045152">
    <property type="term" value="F:antisigma factor binding"/>
    <property type="evidence" value="ECO:0007669"/>
    <property type="project" value="TreeGrafter"/>
</dbReference>
<dbReference type="STRING" id="391735.Veis_3244"/>
<feature type="domain" description="MucB/RseB N-terminal" evidence="5">
    <location>
        <begin position="58"/>
        <end position="234"/>
    </location>
</feature>
<feature type="domain" description="MucB/RseB C-terminal" evidence="6">
    <location>
        <begin position="253"/>
        <end position="353"/>
    </location>
</feature>
<evidence type="ECO:0000256" key="4">
    <source>
        <dbReference type="ARBA" id="ARBA00022764"/>
    </source>
</evidence>
<evidence type="ECO:0000256" key="3">
    <source>
        <dbReference type="ARBA" id="ARBA00022729"/>
    </source>
</evidence>
<keyword evidence="8" id="KW-1185">Reference proteome</keyword>
<evidence type="ECO:0000313" key="8">
    <source>
        <dbReference type="Proteomes" id="UP000000374"/>
    </source>
</evidence>
<dbReference type="Pfam" id="PF03888">
    <property type="entry name" value="MucB_RseB"/>
    <property type="match status" value="1"/>
</dbReference>
<dbReference type="eggNOG" id="COG3026">
    <property type="taxonomic scope" value="Bacteria"/>
</dbReference>
<protein>
    <submittedName>
        <fullName evidence="7">Sigma E regulatory protein, MucB/RseB</fullName>
    </submittedName>
</protein>
<dbReference type="HOGENOM" id="CLU_054710_0_0_4"/>
<keyword evidence="3" id="KW-0732">Signal</keyword>
<sequence length="357" mass="38936">MNLFGVAALSGRLRHRWFGSMLAAACCGLGLLPCVIGAAQAQGVAAAEPVAAPAERDMAQWLERMRSAPCHRSYAGTFVVLSANGAMSSARIWHACDGQRQMERVESLSGTPRTVFRRDDEVRTFLPQQRIVRADRRDAVGLFPPVPPVSGTSVGQFYVSRLMGQERVAGFVADVVWFKPVDTLRFGYRLWSERDTGLAVKLQTLAPDGRVLEQAAFSELDLNAPVQVDQLARLMDATAGYKLIAPPVVKTTAKEEGWTLRQPVAGFVPVSCHRRAVSMADDAPSVLQCLYSDGLASVSLFLEPFDPQHHPARPQISGMGATQLLAQRVAPDMWVTAVGEVPLSTLRLFAGQLERLR</sequence>
<dbReference type="GO" id="GO:0030288">
    <property type="term" value="C:outer membrane-bounded periplasmic space"/>
    <property type="evidence" value="ECO:0007669"/>
    <property type="project" value="TreeGrafter"/>
</dbReference>
<dbReference type="GeneID" id="76461693"/>
<comment type="similarity">
    <text evidence="2">Belongs to the RseB family.</text>
</comment>
<dbReference type="Pfam" id="PF17188">
    <property type="entry name" value="MucB_RseB_C"/>
    <property type="match status" value="1"/>
</dbReference>
<dbReference type="AlphaFoldDB" id="A1WMW7"/>